<dbReference type="GO" id="GO:0003824">
    <property type="term" value="F:catalytic activity"/>
    <property type="evidence" value="ECO:0007669"/>
    <property type="project" value="UniProtKB-ARBA"/>
</dbReference>
<dbReference type="PANTHER" id="PTHR11941">
    <property type="entry name" value="ENOYL-COA HYDRATASE-RELATED"/>
    <property type="match status" value="1"/>
</dbReference>
<dbReference type="Pfam" id="PF00378">
    <property type="entry name" value="ECH_1"/>
    <property type="match status" value="1"/>
</dbReference>
<gene>
    <name evidence="1" type="ORF">B5V03_40320</name>
</gene>
<reference evidence="1 2" key="1">
    <citation type="submission" date="2017-03" db="EMBL/GenBank/DDBJ databases">
        <authorList>
            <person name="Safronova V.I."/>
            <person name="Sazanova A.L."/>
            <person name="Chirak E.R."/>
        </authorList>
    </citation>
    <scope>NUCLEOTIDE SEQUENCE [LARGE SCALE GENOMIC DNA]</scope>
    <source>
        <strain evidence="1 2">Opo-243</strain>
    </source>
</reference>
<dbReference type="Proteomes" id="UP000290819">
    <property type="component" value="Unassembled WGS sequence"/>
</dbReference>
<evidence type="ECO:0000313" key="1">
    <source>
        <dbReference type="EMBL" id="RXT33310.1"/>
    </source>
</evidence>
<dbReference type="InterPro" id="IPR029045">
    <property type="entry name" value="ClpP/crotonase-like_dom_sf"/>
</dbReference>
<organism evidence="1 2">
    <name type="scientific">Bradyrhizobium betae</name>
    <dbReference type="NCBI Taxonomy" id="244734"/>
    <lineage>
        <taxon>Bacteria</taxon>
        <taxon>Pseudomonadati</taxon>
        <taxon>Pseudomonadota</taxon>
        <taxon>Alphaproteobacteria</taxon>
        <taxon>Hyphomicrobiales</taxon>
        <taxon>Nitrobacteraceae</taxon>
        <taxon>Bradyrhizobium</taxon>
    </lineage>
</organism>
<dbReference type="InterPro" id="IPR001753">
    <property type="entry name" value="Enoyl-CoA_hydra/iso"/>
</dbReference>
<comment type="caution">
    <text evidence="1">The sequence shown here is derived from an EMBL/GenBank/DDBJ whole genome shotgun (WGS) entry which is preliminary data.</text>
</comment>
<name>A0A4Q1UIM8_9BRAD</name>
<keyword evidence="2" id="KW-1185">Reference proteome</keyword>
<dbReference type="SUPFAM" id="SSF52096">
    <property type="entry name" value="ClpP/crotonase"/>
    <property type="match status" value="1"/>
</dbReference>
<protein>
    <submittedName>
        <fullName evidence="1">Enoyl-CoA hydratase</fullName>
    </submittedName>
</protein>
<dbReference type="PANTHER" id="PTHR11941:SF54">
    <property type="entry name" value="ENOYL-COA HYDRATASE, MITOCHONDRIAL"/>
    <property type="match status" value="1"/>
</dbReference>
<dbReference type="GO" id="GO:0006635">
    <property type="term" value="P:fatty acid beta-oxidation"/>
    <property type="evidence" value="ECO:0007669"/>
    <property type="project" value="TreeGrafter"/>
</dbReference>
<sequence length="269" mass="29268">MTVQPKISPIDFKCLKYDVTDHVAVVTLNRPERRNALNRRAYDEVESAFRAASGDNEVRCVVVTGADPAFCAGEDVKEMMTGEKRATTPVVHRPPTPAAMAALECQVPVIAAVNGSAVGWGMELALYADIRLASERASFAELFIRRGLICDVGGLLRLPAIVGPAKAAELLYTGDVIDAREAARIGLVGEVTAHGDLMTKAMGLAARIARNSPLALRFMKEGLRRATHGDPREAGSWAIEVIYKLFDTEDHHEGVRSFLEKREPVFTGR</sequence>
<dbReference type="OrthoDB" id="9810797at2"/>
<dbReference type="AlphaFoldDB" id="A0A4Q1UIM8"/>
<dbReference type="Gene3D" id="3.90.226.10">
    <property type="entry name" value="2-enoyl-CoA Hydratase, Chain A, domain 1"/>
    <property type="match status" value="1"/>
</dbReference>
<dbReference type="RefSeq" id="WP_129276046.1">
    <property type="nucleotide sequence ID" value="NZ_MZXW01000057.1"/>
</dbReference>
<accession>A0A4Q1UIM8</accession>
<dbReference type="EMBL" id="MZXW01000057">
    <property type="protein sequence ID" value="RXT33310.1"/>
    <property type="molecule type" value="Genomic_DNA"/>
</dbReference>
<evidence type="ECO:0000313" key="2">
    <source>
        <dbReference type="Proteomes" id="UP000290819"/>
    </source>
</evidence>
<proteinExistence type="predicted"/>
<dbReference type="CDD" id="cd06558">
    <property type="entry name" value="crotonase-like"/>
    <property type="match status" value="1"/>
</dbReference>